<protein>
    <submittedName>
        <fullName evidence="2">Uncharacterized protein</fullName>
    </submittedName>
</protein>
<dbReference type="EMBL" id="JAUSVK010000001">
    <property type="protein sequence ID" value="MDQ0391472.1"/>
    <property type="molecule type" value="Genomic_DNA"/>
</dbReference>
<organism evidence="2 3">
    <name type="scientific">Labrys monachus</name>
    <dbReference type="NCBI Taxonomy" id="217067"/>
    <lineage>
        <taxon>Bacteria</taxon>
        <taxon>Pseudomonadati</taxon>
        <taxon>Pseudomonadota</taxon>
        <taxon>Alphaproteobacteria</taxon>
        <taxon>Hyphomicrobiales</taxon>
        <taxon>Xanthobacteraceae</taxon>
        <taxon>Labrys</taxon>
    </lineage>
</organism>
<feature type="compositionally biased region" description="Basic and acidic residues" evidence="1">
    <location>
        <begin position="26"/>
        <end position="71"/>
    </location>
</feature>
<comment type="caution">
    <text evidence="2">The sequence shown here is derived from an EMBL/GenBank/DDBJ whole genome shotgun (WGS) entry which is preliminary data.</text>
</comment>
<proteinExistence type="predicted"/>
<keyword evidence="3" id="KW-1185">Reference proteome</keyword>
<sequence>MSARSDKTGSAGPPRNLTQPYATESEGYRFDNVKPPTESDQREAGKDTDHPERSVGAARRDGKSNHKDGKR</sequence>
<feature type="region of interest" description="Disordered" evidence="1">
    <location>
        <begin position="1"/>
        <end position="71"/>
    </location>
</feature>
<evidence type="ECO:0000256" key="1">
    <source>
        <dbReference type="SAM" id="MobiDB-lite"/>
    </source>
</evidence>
<evidence type="ECO:0000313" key="2">
    <source>
        <dbReference type="EMBL" id="MDQ0391472.1"/>
    </source>
</evidence>
<name>A0ABU0FAW5_9HYPH</name>
<reference evidence="2 3" key="1">
    <citation type="submission" date="2023-07" db="EMBL/GenBank/DDBJ databases">
        <title>Genomic Encyclopedia of Type Strains, Phase IV (KMG-IV): sequencing the most valuable type-strain genomes for metagenomic binning, comparative biology and taxonomic classification.</title>
        <authorList>
            <person name="Goeker M."/>
        </authorList>
    </citation>
    <scope>NUCLEOTIDE SEQUENCE [LARGE SCALE GENOMIC DNA]</scope>
    <source>
        <strain evidence="2 3">DSM 5896</strain>
    </source>
</reference>
<evidence type="ECO:0000313" key="3">
    <source>
        <dbReference type="Proteomes" id="UP001237448"/>
    </source>
</evidence>
<accession>A0ABU0FAW5</accession>
<dbReference type="Proteomes" id="UP001237448">
    <property type="component" value="Unassembled WGS sequence"/>
</dbReference>
<dbReference type="RefSeq" id="WP_307423843.1">
    <property type="nucleotide sequence ID" value="NZ_JAUSVK010000001.1"/>
</dbReference>
<gene>
    <name evidence="2" type="ORF">J3R73_001264</name>
</gene>